<evidence type="ECO:0000313" key="1">
    <source>
        <dbReference type="EMBL" id="HHJ51573.1"/>
    </source>
</evidence>
<dbReference type="EMBL" id="DROD01000008">
    <property type="protein sequence ID" value="HHJ51573.1"/>
    <property type="molecule type" value="Genomic_DNA"/>
</dbReference>
<dbReference type="SUPFAM" id="SSF48695">
    <property type="entry name" value="Multiheme cytochromes"/>
    <property type="match status" value="2"/>
</dbReference>
<accession>A0A7V5PM53</accession>
<protein>
    <recommendedName>
        <fullName evidence="2">Cytochrome c-552/4 domain-containing protein</fullName>
    </recommendedName>
</protein>
<name>A0A7V5PM53_CALAY</name>
<proteinExistence type="predicted"/>
<evidence type="ECO:0008006" key="2">
    <source>
        <dbReference type="Google" id="ProtNLM"/>
    </source>
</evidence>
<dbReference type="Proteomes" id="UP000886124">
    <property type="component" value="Unassembled WGS sequence"/>
</dbReference>
<organism evidence="1">
    <name type="scientific">Caldithrix abyssi</name>
    <dbReference type="NCBI Taxonomy" id="187145"/>
    <lineage>
        <taxon>Bacteria</taxon>
        <taxon>Pseudomonadati</taxon>
        <taxon>Calditrichota</taxon>
        <taxon>Calditrichia</taxon>
        <taxon>Calditrichales</taxon>
        <taxon>Calditrichaceae</taxon>
        <taxon>Caldithrix</taxon>
    </lineage>
</organism>
<dbReference type="InterPro" id="IPR036280">
    <property type="entry name" value="Multihaem_cyt_sf"/>
</dbReference>
<dbReference type="AlphaFoldDB" id="A0A7V5PM53"/>
<gene>
    <name evidence="1" type="ORF">ENJ89_00135</name>
</gene>
<reference evidence="1" key="1">
    <citation type="journal article" date="2020" name="mSystems">
        <title>Genome- and Community-Level Interaction Insights into Carbon Utilization and Element Cycling Functions of Hydrothermarchaeota in Hydrothermal Sediment.</title>
        <authorList>
            <person name="Zhou Z."/>
            <person name="Liu Y."/>
            <person name="Xu W."/>
            <person name="Pan J."/>
            <person name="Luo Z.H."/>
            <person name="Li M."/>
        </authorList>
    </citation>
    <scope>NUCLEOTIDE SEQUENCE [LARGE SCALE GENOMIC DNA]</scope>
    <source>
        <strain evidence="1">HyVt-527</strain>
    </source>
</reference>
<comment type="caution">
    <text evidence="1">The sequence shown here is derived from an EMBL/GenBank/DDBJ whole genome shotgun (WGS) entry which is preliminary data.</text>
</comment>
<sequence>MAPLEPWQKVYINLGRNKSVADLDVHLRNLTCVDCHGGDNSKPNDKEAAHKNFNPDPSALDAQGKNVCANSGCHEDVVGSYKNSMHRNIWGERKWVALRMGYDSFDQCPQSTQQAFNGECTSCHATCGDCHVSIPNSAGKGFISSHKFMERPDQTNNCMACHGSRLAHDFLGDYDYYPVRYKDVHSNYFTCIDCHGKEEMHSAATAGTDRYHYEQLPSCEQSGCHDPDSLRTKNIYHSRHYDQLSCFVCHSQKYNNCTGCHVKGEWKTDPEYQNRNPEEDFRIGYNPNQTESGMFRFEFITVRHIPVVPNTYANWGAESANLPDYDKYPTWKYTSPHNIRRFTARTDTTGGKQCWESCHTKSGFGNPENKKYFLFRDYIQTNWPDEVNANESTVVDDHLPDGWN</sequence>